<gene>
    <name evidence="3" type="ORF">B0H15DRAFT_905275</name>
</gene>
<proteinExistence type="predicted"/>
<dbReference type="EMBL" id="JARJCN010000016">
    <property type="protein sequence ID" value="KAJ7093409.1"/>
    <property type="molecule type" value="Genomic_DNA"/>
</dbReference>
<dbReference type="Proteomes" id="UP001222325">
    <property type="component" value="Unassembled WGS sequence"/>
</dbReference>
<reference evidence="3" key="1">
    <citation type="submission" date="2023-03" db="EMBL/GenBank/DDBJ databases">
        <title>Massive genome expansion in bonnet fungi (Mycena s.s.) driven by repeated elements and novel gene families across ecological guilds.</title>
        <authorList>
            <consortium name="Lawrence Berkeley National Laboratory"/>
            <person name="Harder C.B."/>
            <person name="Miyauchi S."/>
            <person name="Viragh M."/>
            <person name="Kuo A."/>
            <person name="Thoen E."/>
            <person name="Andreopoulos B."/>
            <person name="Lu D."/>
            <person name="Skrede I."/>
            <person name="Drula E."/>
            <person name="Henrissat B."/>
            <person name="Morin E."/>
            <person name="Kohler A."/>
            <person name="Barry K."/>
            <person name="LaButti K."/>
            <person name="Morin E."/>
            <person name="Salamov A."/>
            <person name="Lipzen A."/>
            <person name="Mereny Z."/>
            <person name="Hegedus B."/>
            <person name="Baldrian P."/>
            <person name="Stursova M."/>
            <person name="Weitz H."/>
            <person name="Taylor A."/>
            <person name="Grigoriev I.V."/>
            <person name="Nagy L.G."/>
            <person name="Martin F."/>
            <person name="Kauserud H."/>
        </authorList>
    </citation>
    <scope>NUCLEOTIDE SEQUENCE</scope>
    <source>
        <strain evidence="3">CBHHK173m</strain>
    </source>
</reference>
<dbReference type="InterPro" id="IPR022894">
    <property type="entry name" value="Oligoribonuclease"/>
</dbReference>
<dbReference type="AlphaFoldDB" id="A0AAD6U8H4"/>
<evidence type="ECO:0000313" key="3">
    <source>
        <dbReference type="EMBL" id="KAJ7093409.1"/>
    </source>
</evidence>
<feature type="region of interest" description="Disordered" evidence="2">
    <location>
        <begin position="789"/>
        <end position="820"/>
    </location>
</feature>
<accession>A0AAD6U8H4</accession>
<keyword evidence="4" id="KW-1185">Reference proteome</keyword>
<dbReference type="GO" id="GO:0000175">
    <property type="term" value="F:3'-5'-RNA exonuclease activity"/>
    <property type="evidence" value="ECO:0007669"/>
    <property type="project" value="InterPro"/>
</dbReference>
<keyword evidence="1" id="KW-0378">Hydrolase</keyword>
<sequence>MQASANQKELVAVHQRNAELIRKKNALSRRVSRLPERINTAATKLNKQDVKQRGVISQAIRVCVQDLVAANVPVDNVSAIISAVAEALNVDLAGSLSARSVARIVKEGGVASQLQLASEIKGTQSMTISGDGTSHRHLQFESRHMMLDVPTYTTNDGDSRTKANRFLGIGSAPNHTSEAQLEGWQDLIHEMHTLFNESPQGQAEPLDERKFFAKVSGMITDHAADQKKLVFLFKELKQRMERELRGERALLLLSPPELLQLICELNAEKIADAGGEAGWDALPRAEQDRCNAALNGDLCRKYGQALFDALSPEQQREVDLFVWAGCCMHKDLNAHKGGNAKMMLYWAEHGLVGPIFLFNKDNDAAVQAGSAEAKARAEKLSARGGVKTTDLMGALLNNKDDKKGEQDRHGIFFEAHEHIGYSLRFPGTNNTRYQSHSEAAAELLVHLHLYVELLEFIRDRKDSLKFNHMESNIWKALRDKATLTELAVLALYGQAITHPYMRRARKAHTNILTLTPLHSEVLTHLRVIIAQPELLYGAAASFKTAALDGQPWERPEAIYAILAMEPALPHLRGVLVAFFEGAFTAEFTAEDGIGSLSTSEQHRAWMPSTNDANEGALGSYARIARRRAPTATLEHINAKAMYKRNNTKAYVAQSLKSTADQAFIRRATRVIDGQHREKKRRQDLAAADQRTVADHRNKKLKTENKKRAEQEKIDKCPVVFDVGLFQDPVTLRDITVSAIDLQLKWHRSREMLVDGKTQIPPLSKLTKQPKVELLIAALMRWNARVALGEFPQSGPREPDVEGDAAEIESGSEEEEMGYGH</sequence>
<dbReference type="PANTHER" id="PTHR11046:SF25">
    <property type="match status" value="1"/>
</dbReference>
<evidence type="ECO:0000256" key="1">
    <source>
        <dbReference type="ARBA" id="ARBA00022722"/>
    </source>
</evidence>
<comment type="caution">
    <text evidence="3">The sequence shown here is derived from an EMBL/GenBank/DDBJ whole genome shotgun (WGS) entry which is preliminary data.</text>
</comment>
<keyword evidence="1" id="KW-0540">Nuclease</keyword>
<feature type="compositionally biased region" description="Acidic residues" evidence="2">
    <location>
        <begin position="800"/>
        <end position="820"/>
    </location>
</feature>
<protein>
    <submittedName>
        <fullName evidence="3">Uncharacterized protein</fullName>
    </submittedName>
</protein>
<dbReference type="PANTHER" id="PTHR11046">
    <property type="entry name" value="OLIGORIBONUCLEASE, MITOCHONDRIAL"/>
    <property type="match status" value="1"/>
</dbReference>
<name>A0AAD6U8H4_9AGAR</name>
<organism evidence="3 4">
    <name type="scientific">Mycena belliarum</name>
    <dbReference type="NCBI Taxonomy" id="1033014"/>
    <lineage>
        <taxon>Eukaryota</taxon>
        <taxon>Fungi</taxon>
        <taxon>Dikarya</taxon>
        <taxon>Basidiomycota</taxon>
        <taxon>Agaricomycotina</taxon>
        <taxon>Agaricomycetes</taxon>
        <taxon>Agaricomycetidae</taxon>
        <taxon>Agaricales</taxon>
        <taxon>Marasmiineae</taxon>
        <taxon>Mycenaceae</taxon>
        <taxon>Mycena</taxon>
    </lineage>
</organism>
<evidence type="ECO:0000313" key="4">
    <source>
        <dbReference type="Proteomes" id="UP001222325"/>
    </source>
</evidence>
<evidence type="ECO:0000256" key="2">
    <source>
        <dbReference type="SAM" id="MobiDB-lite"/>
    </source>
</evidence>